<dbReference type="Proteomes" id="UP000054566">
    <property type="component" value="Unassembled WGS sequence"/>
</dbReference>
<dbReference type="InterPro" id="IPR006373">
    <property type="entry name" value="VSA_Rifin"/>
</dbReference>
<dbReference type="OrthoDB" id="10506281at2759"/>
<gene>
    <name evidence="2" type="ORF">PFLG_00090</name>
</gene>
<dbReference type="NCBIfam" id="TIGR01477">
    <property type="entry name" value="RIFIN"/>
    <property type="match status" value="1"/>
</dbReference>
<reference evidence="3" key="2">
    <citation type="submission" date="2015-07" db="EMBL/GenBank/DDBJ databases">
        <title>The genome sequence of Plasmodium falciparum RAJ116.</title>
        <authorList>
            <consortium name="The Broad Institute Genome Sequencing Platform"/>
            <person name="Volkman S.K."/>
            <person name="Neafsey D.E."/>
            <person name="Dash A.P."/>
            <person name="Chitnis C.E."/>
            <person name="Hartl D.L."/>
            <person name="Young S.K."/>
            <person name="Kodira C.D."/>
            <person name="Zeng Q."/>
            <person name="Koehrsen M."/>
            <person name="Godfrey P."/>
            <person name="Alvarado L."/>
            <person name="Berlin A."/>
            <person name="Borenstein D."/>
            <person name="Chen Z."/>
            <person name="Engels R."/>
            <person name="Freedman E."/>
            <person name="Gellesch M."/>
            <person name="Goldberg J."/>
            <person name="Griggs A."/>
            <person name="Gujja S."/>
            <person name="Heiman D."/>
            <person name="Hepburn T."/>
            <person name="Howarth C."/>
            <person name="Jen D."/>
            <person name="Larson L."/>
            <person name="Lewis B."/>
            <person name="Mehta T."/>
            <person name="Park D."/>
            <person name="Pearson M."/>
            <person name="Roberts A."/>
            <person name="Saif S."/>
            <person name="Shea T."/>
            <person name="Shenoy N."/>
            <person name="Sisk P."/>
            <person name="Stolte C."/>
            <person name="Sykes S."/>
            <person name="Walk T."/>
            <person name="White J."/>
            <person name="Yandava C."/>
            <person name="Wirth D.F."/>
            <person name="Nusbaum C."/>
            <person name="Birren B."/>
        </authorList>
    </citation>
    <scope>NUCLEOTIDE SEQUENCE [LARGE SCALE GENOMIC DNA]</scope>
    <source>
        <strain evidence="3">RAJ116</strain>
    </source>
</reference>
<keyword evidence="1" id="KW-0812">Transmembrane</keyword>
<evidence type="ECO:0000313" key="2">
    <source>
        <dbReference type="EMBL" id="KNC35089.1"/>
    </source>
</evidence>
<proteinExistence type="predicted"/>
<sequence>MSIYDNDPEMKSVMENYNRQTSQRFQEYNERIIKNRQKCKEECEKDIQKIILKDKIEKELAEKFVNLETNIDTNAIPTCVCEKSVADKVEKGCLKCGYGLGTVAPTVGLIGSVSVNVWKTTLIDVAIELAKEAGVAAGKAAGLKAGKDVVIKALEFIEVDKFFPGIFKNIRNITHYADVKNFVGAIVKEHAENCGGGITYGGVNKCNAFEIKLGLFEAETGKTYGAPARSEIPKIINKYVADATTVANAKTVKVTAAKTAEFEVAKKGVIEAASYDWYATVGYSVLAIIIIILIMIIIYLILRYRRKKKMKKKLQYIKLLEE</sequence>
<evidence type="ECO:0000256" key="1">
    <source>
        <dbReference type="SAM" id="Phobius"/>
    </source>
</evidence>
<dbReference type="EMBL" id="GG663766">
    <property type="protein sequence ID" value="KNC35089.1"/>
    <property type="molecule type" value="Genomic_DNA"/>
</dbReference>
<evidence type="ECO:0000313" key="3">
    <source>
        <dbReference type="Proteomes" id="UP000054566"/>
    </source>
</evidence>
<dbReference type="AlphaFoldDB" id="A0A0L0CUP4"/>
<keyword evidence="1" id="KW-1133">Transmembrane helix</keyword>
<accession>A0A0L0CUP4</accession>
<name>A0A0L0CUP4_PLAFA</name>
<organism evidence="2 3">
    <name type="scientific">Plasmodium falciparum RAJ116</name>
    <dbReference type="NCBI Taxonomy" id="580058"/>
    <lineage>
        <taxon>Eukaryota</taxon>
        <taxon>Sar</taxon>
        <taxon>Alveolata</taxon>
        <taxon>Apicomplexa</taxon>
        <taxon>Aconoidasida</taxon>
        <taxon>Haemosporida</taxon>
        <taxon>Plasmodiidae</taxon>
        <taxon>Plasmodium</taxon>
        <taxon>Plasmodium (Laverania)</taxon>
    </lineage>
</organism>
<keyword evidence="1" id="KW-0472">Membrane</keyword>
<dbReference type="Pfam" id="PF02009">
    <property type="entry name" value="RIFIN"/>
    <property type="match status" value="1"/>
</dbReference>
<protein>
    <submittedName>
        <fullName evidence="2">Rifin</fullName>
    </submittedName>
</protein>
<feature type="transmembrane region" description="Helical" evidence="1">
    <location>
        <begin position="277"/>
        <end position="302"/>
    </location>
</feature>
<reference evidence="3" key="1">
    <citation type="submission" date="2015-07" db="EMBL/GenBank/DDBJ databases">
        <title>Annotation of Plasmodium falciparum RAJ116.</title>
        <authorList>
            <consortium name="The Broad Institute Genome Sequencing Platform"/>
            <person name="Volkman S.K."/>
            <person name="Neafsey D.E."/>
            <person name="Dash A.P."/>
            <person name="Chitnis C.E."/>
            <person name="Hartl D.L."/>
            <person name="Young S.K."/>
            <person name="Zeng Q."/>
            <person name="Koehrsen M."/>
            <person name="Alvarado L."/>
            <person name="Berlin A."/>
            <person name="Borenstein D."/>
            <person name="Chapman S.B."/>
            <person name="Chen Z."/>
            <person name="Engels R."/>
            <person name="Freedman E."/>
            <person name="Gellesch M."/>
            <person name="Goldberg J."/>
            <person name="Griggs A."/>
            <person name="Gujja S."/>
            <person name="Heilman E.R."/>
            <person name="Heiman D.I."/>
            <person name="Howarth C."/>
            <person name="Jen D."/>
            <person name="Larson L."/>
            <person name="Mehta T."/>
            <person name="Neiman D."/>
            <person name="Park D."/>
            <person name="Pearson M."/>
            <person name="Roberts A."/>
            <person name="Saif S."/>
            <person name="Shea T."/>
            <person name="Shenoy N."/>
            <person name="Sisk P."/>
            <person name="Stolte C."/>
            <person name="Sykes S."/>
            <person name="Walk T."/>
            <person name="White J."/>
            <person name="Yandava C."/>
            <person name="Haas B."/>
            <person name="Henn M.R."/>
            <person name="Nusbaum C."/>
            <person name="Birren B."/>
        </authorList>
    </citation>
    <scope>NUCLEOTIDE SEQUENCE [LARGE SCALE GENOMIC DNA]</scope>
    <source>
        <strain evidence="3">RAJ116</strain>
    </source>
</reference>